<feature type="compositionally biased region" description="Low complexity" evidence="8">
    <location>
        <begin position="108"/>
        <end position="118"/>
    </location>
</feature>
<comment type="caution">
    <text evidence="10">The sequence shown here is derived from an EMBL/GenBank/DDBJ whole genome shotgun (WGS) entry which is preliminary data.</text>
</comment>
<dbReference type="GO" id="GO:0006865">
    <property type="term" value="P:amino acid transport"/>
    <property type="evidence" value="ECO:0007669"/>
    <property type="project" value="UniProtKB-KW"/>
</dbReference>
<feature type="transmembrane region" description="Helical" evidence="9">
    <location>
        <begin position="23"/>
        <end position="44"/>
    </location>
</feature>
<keyword evidence="7 9" id="KW-0472">Membrane</keyword>
<evidence type="ECO:0000256" key="4">
    <source>
        <dbReference type="ARBA" id="ARBA00022692"/>
    </source>
</evidence>
<gene>
    <name evidence="10" type="ORF">HRI_003182200</name>
</gene>
<dbReference type="AlphaFoldDB" id="A0A9W7IE00"/>
<comment type="similarity">
    <text evidence="2">Belongs to the GLUTAMINE DUMPER 1 (TC 9.B.60) family.</text>
</comment>
<dbReference type="Proteomes" id="UP001165190">
    <property type="component" value="Unassembled WGS sequence"/>
</dbReference>
<dbReference type="GO" id="GO:0016020">
    <property type="term" value="C:membrane"/>
    <property type="evidence" value="ECO:0007669"/>
    <property type="project" value="UniProtKB-SubCell"/>
</dbReference>
<keyword evidence="4 9" id="KW-0812">Transmembrane</keyword>
<keyword evidence="11" id="KW-1185">Reference proteome</keyword>
<keyword evidence="3" id="KW-0813">Transport</keyword>
<reference evidence="10" key="1">
    <citation type="submission" date="2023-05" db="EMBL/GenBank/DDBJ databases">
        <title>Genome and transcriptome analyses reveal genes involved in the formation of fine ridges on petal epidermal cells in Hibiscus trionum.</title>
        <authorList>
            <person name="Koshimizu S."/>
            <person name="Masuda S."/>
            <person name="Ishii T."/>
            <person name="Shirasu K."/>
            <person name="Hoshino A."/>
            <person name="Arita M."/>
        </authorList>
    </citation>
    <scope>NUCLEOTIDE SEQUENCE</scope>
    <source>
        <strain evidence="10">Hamamatsu line</strain>
    </source>
</reference>
<keyword evidence="5" id="KW-0029">Amino-acid transport</keyword>
<evidence type="ECO:0000256" key="7">
    <source>
        <dbReference type="ARBA" id="ARBA00023136"/>
    </source>
</evidence>
<evidence type="ECO:0000256" key="8">
    <source>
        <dbReference type="SAM" id="MobiDB-lite"/>
    </source>
</evidence>
<name>A0A9W7IE00_HIBTR</name>
<comment type="subcellular location">
    <subcellularLocation>
        <location evidence="1">Membrane</location>
        <topology evidence="1">Single-pass membrane protein</topology>
    </subcellularLocation>
</comment>
<evidence type="ECO:0000313" key="10">
    <source>
        <dbReference type="EMBL" id="GMI95129.1"/>
    </source>
</evidence>
<evidence type="ECO:0000256" key="5">
    <source>
        <dbReference type="ARBA" id="ARBA00022970"/>
    </source>
</evidence>
<organism evidence="10 11">
    <name type="scientific">Hibiscus trionum</name>
    <name type="common">Flower of an hour</name>
    <dbReference type="NCBI Taxonomy" id="183268"/>
    <lineage>
        <taxon>Eukaryota</taxon>
        <taxon>Viridiplantae</taxon>
        <taxon>Streptophyta</taxon>
        <taxon>Embryophyta</taxon>
        <taxon>Tracheophyta</taxon>
        <taxon>Spermatophyta</taxon>
        <taxon>Magnoliopsida</taxon>
        <taxon>eudicotyledons</taxon>
        <taxon>Gunneridae</taxon>
        <taxon>Pentapetalae</taxon>
        <taxon>rosids</taxon>
        <taxon>malvids</taxon>
        <taxon>Malvales</taxon>
        <taxon>Malvaceae</taxon>
        <taxon>Malvoideae</taxon>
        <taxon>Hibiscus</taxon>
    </lineage>
</organism>
<evidence type="ECO:0000256" key="9">
    <source>
        <dbReference type="SAM" id="Phobius"/>
    </source>
</evidence>
<dbReference type="GO" id="GO:0080143">
    <property type="term" value="P:regulation of amino acid export"/>
    <property type="evidence" value="ECO:0007669"/>
    <property type="project" value="InterPro"/>
</dbReference>
<keyword evidence="6 9" id="KW-1133">Transmembrane helix</keyword>
<evidence type="ECO:0000256" key="3">
    <source>
        <dbReference type="ARBA" id="ARBA00022448"/>
    </source>
</evidence>
<evidence type="ECO:0000313" key="11">
    <source>
        <dbReference type="Proteomes" id="UP001165190"/>
    </source>
</evidence>
<evidence type="ECO:0000256" key="1">
    <source>
        <dbReference type="ARBA" id="ARBA00004167"/>
    </source>
</evidence>
<dbReference type="InterPro" id="IPR040359">
    <property type="entry name" value="GDU"/>
</dbReference>
<proteinExistence type="inferred from homology"/>
<sequence length="138" mass="14557">MATVANSTAVAQPCLTRHTPVPYLLGGLASMLGLVAFALLILACSYCRRSGRPHNAGEDAGRDVERGENDWDLNKQVNVYEEEVFVIMAGDERPTFLATAVSTKASSFGGENGNFNDGEGSEAADSGGVKVKEEMGNS</sequence>
<feature type="region of interest" description="Disordered" evidence="8">
    <location>
        <begin position="108"/>
        <end position="138"/>
    </location>
</feature>
<dbReference type="PANTHER" id="PTHR33228:SF49">
    <property type="entry name" value="PROTEIN GLUTAMINE DUMPER 5"/>
    <property type="match status" value="1"/>
</dbReference>
<dbReference type="OrthoDB" id="1930784at2759"/>
<protein>
    <submittedName>
        <fullName evidence="10">Glutamine dumper 1</fullName>
    </submittedName>
</protein>
<dbReference type="EMBL" id="BSYR01000026">
    <property type="protein sequence ID" value="GMI95129.1"/>
    <property type="molecule type" value="Genomic_DNA"/>
</dbReference>
<accession>A0A9W7IE00</accession>
<dbReference type="PANTHER" id="PTHR33228">
    <property type="entry name" value="PROTEIN GLUTAMINE DUMPER 4-RELATED"/>
    <property type="match status" value="1"/>
</dbReference>
<evidence type="ECO:0000256" key="6">
    <source>
        <dbReference type="ARBA" id="ARBA00022989"/>
    </source>
</evidence>
<evidence type="ECO:0000256" key="2">
    <source>
        <dbReference type="ARBA" id="ARBA00009977"/>
    </source>
</evidence>